<accession>A0ABM6EVU8</accession>
<protein>
    <submittedName>
        <fullName evidence="1">Uncharacterized protein</fullName>
    </submittedName>
</protein>
<reference evidence="1 2" key="1">
    <citation type="submission" date="2016-10" db="EMBL/GenBank/DDBJ databases">
        <title>Complete Genome Sequence of Acetogen Clostridium formicoaceticum ATCC 27076.</title>
        <authorList>
            <person name="Bao T."/>
            <person name="Cheng C."/>
            <person name="Zhao J."/>
            <person name="Yang S.-T."/>
            <person name="Wang J."/>
            <person name="Wang M."/>
        </authorList>
    </citation>
    <scope>NUCLEOTIDE SEQUENCE [LARGE SCALE GENOMIC DNA]</scope>
    <source>
        <strain evidence="1 2">ATCC 27076</strain>
    </source>
</reference>
<name>A0ABM6EVU8_9CLOT</name>
<dbReference type="EMBL" id="CP017603">
    <property type="protein sequence ID" value="AOY77261.1"/>
    <property type="molecule type" value="Genomic_DNA"/>
</dbReference>
<organism evidence="1 2">
    <name type="scientific">Clostridium formicaceticum</name>
    <dbReference type="NCBI Taxonomy" id="1497"/>
    <lineage>
        <taxon>Bacteria</taxon>
        <taxon>Bacillati</taxon>
        <taxon>Bacillota</taxon>
        <taxon>Clostridia</taxon>
        <taxon>Eubacteriales</taxon>
        <taxon>Clostridiaceae</taxon>
        <taxon>Clostridium</taxon>
    </lineage>
</organism>
<evidence type="ECO:0000313" key="1">
    <source>
        <dbReference type="EMBL" id="AOY77261.1"/>
    </source>
</evidence>
<proteinExistence type="predicted"/>
<sequence>MKPEKVGEKQTCEVVSEVIGGPKSFYGYRVQMYWKEPSDVRLVMREEYESEVSYLCLEVQS</sequence>
<keyword evidence="2" id="KW-1185">Reference proteome</keyword>
<dbReference type="Proteomes" id="UP000177894">
    <property type="component" value="Chromosome"/>
</dbReference>
<gene>
    <name evidence="1" type="ORF">BJL90_16240</name>
</gene>
<evidence type="ECO:0000313" key="2">
    <source>
        <dbReference type="Proteomes" id="UP000177894"/>
    </source>
</evidence>